<dbReference type="EMBL" id="DS995704">
    <property type="protein sequence ID" value="EEQ31278.1"/>
    <property type="molecule type" value="Genomic_DNA"/>
</dbReference>
<feature type="region of interest" description="Disordered" evidence="1">
    <location>
        <begin position="40"/>
        <end position="66"/>
    </location>
</feature>
<reference evidence="3" key="1">
    <citation type="journal article" date="2012" name="MBio">
        <title>Comparative genome analysis of Trichophyton rubrum and related dermatophytes reveals candidate genes involved in infection.</title>
        <authorList>
            <person name="Martinez D.A."/>
            <person name="Oliver B.G."/>
            <person name="Graeser Y."/>
            <person name="Goldberg J.M."/>
            <person name="Li W."/>
            <person name="Martinez-Rossi N.M."/>
            <person name="Monod M."/>
            <person name="Shelest E."/>
            <person name="Barton R.C."/>
            <person name="Birch E."/>
            <person name="Brakhage A.A."/>
            <person name="Chen Z."/>
            <person name="Gurr S.J."/>
            <person name="Heiman D."/>
            <person name="Heitman J."/>
            <person name="Kosti I."/>
            <person name="Rossi A."/>
            <person name="Saif S."/>
            <person name="Samalova M."/>
            <person name="Saunders C.W."/>
            <person name="Shea T."/>
            <person name="Summerbell R.C."/>
            <person name="Xu J."/>
            <person name="Young S."/>
            <person name="Zeng Q."/>
            <person name="Birren B.W."/>
            <person name="Cuomo C.A."/>
            <person name="White T.C."/>
        </authorList>
    </citation>
    <scope>NUCLEOTIDE SEQUENCE [LARGE SCALE GENOMIC DNA]</scope>
    <source>
        <strain evidence="3">ATCC MYA-4605 / CBS 113480</strain>
    </source>
</reference>
<name>C5FN42_ARTOC</name>
<dbReference type="RefSeq" id="XP_002846360.1">
    <property type="nucleotide sequence ID" value="XM_002846314.1"/>
</dbReference>
<evidence type="ECO:0000256" key="1">
    <source>
        <dbReference type="SAM" id="MobiDB-lite"/>
    </source>
</evidence>
<keyword evidence="3" id="KW-1185">Reference proteome</keyword>
<dbReference type="GeneID" id="9224429"/>
<dbReference type="OMA" id="NNERTPG"/>
<dbReference type="Proteomes" id="UP000002035">
    <property type="component" value="Unassembled WGS sequence"/>
</dbReference>
<evidence type="ECO:0000313" key="2">
    <source>
        <dbReference type="EMBL" id="EEQ31278.1"/>
    </source>
</evidence>
<accession>C5FN42</accession>
<dbReference type="VEuPathDB" id="FungiDB:MCYG_04097"/>
<dbReference type="HOGENOM" id="CLU_047021_0_0_1"/>
<dbReference type="OrthoDB" id="4200957at2759"/>
<gene>
    <name evidence="2" type="ORF">MCYG_04097</name>
</gene>
<proteinExistence type="predicted"/>
<evidence type="ECO:0000313" key="3">
    <source>
        <dbReference type="Proteomes" id="UP000002035"/>
    </source>
</evidence>
<protein>
    <submittedName>
        <fullName evidence="2">Uncharacterized protein</fullName>
    </submittedName>
</protein>
<organism evidence="2 3">
    <name type="scientific">Arthroderma otae (strain ATCC MYA-4605 / CBS 113480)</name>
    <name type="common">Microsporum canis</name>
    <dbReference type="NCBI Taxonomy" id="554155"/>
    <lineage>
        <taxon>Eukaryota</taxon>
        <taxon>Fungi</taxon>
        <taxon>Dikarya</taxon>
        <taxon>Ascomycota</taxon>
        <taxon>Pezizomycotina</taxon>
        <taxon>Eurotiomycetes</taxon>
        <taxon>Eurotiomycetidae</taxon>
        <taxon>Onygenales</taxon>
        <taxon>Arthrodermataceae</taxon>
        <taxon>Microsporum</taxon>
    </lineage>
</organism>
<sequence>MRLTGESRIATYYIDDLTSSNTFKKAIERDFERSLKLINNERTPGPVLPEGAPDSDLPPGGDTGGHPLDLVLYQPGRIVKQILRTSIPDDGFIDDYFESLKKIPRPNLSLSEAVALEDYNRLVNNFARDFARRALSKHPITRVEEKCPWPVTERESYRILRAFYRFELYWKLFQGTEKPRGERHRQLTIPLKDHSKLFFDRFAPWENEQVACIQDFLLRLIDERECLKERILTTLSLVYNDVAAHDVEWGEADIPFNEGYEAGTSTISLGLMFIHRLRVTKKYHCRLELLNAHRRFQLASIDQALKPHELWFTDRVPLSKYSDEQIKRLIQTPNIRGHRGPIKVWGITHLNLSSSDFVMADEHIPLRERGYVMWSYDRLKKWGCLKVPGNHYHQSHTTFLMKRHMRYLNPIAEGHRSG</sequence>
<dbReference type="eggNOG" id="ENOG502SPB7">
    <property type="taxonomic scope" value="Eukaryota"/>
</dbReference>
<dbReference type="AlphaFoldDB" id="C5FN42"/>